<comment type="caution">
    <text evidence="1">The sequence shown here is derived from an EMBL/GenBank/DDBJ whole genome shotgun (WGS) entry which is preliminary data.</text>
</comment>
<gene>
    <name evidence="1" type="ORF">ACFFVD_08240</name>
</gene>
<evidence type="ECO:0000313" key="1">
    <source>
        <dbReference type="EMBL" id="MFB9259790.1"/>
    </source>
</evidence>
<dbReference type="EMBL" id="JBHMDY010000004">
    <property type="protein sequence ID" value="MFB9259790.1"/>
    <property type="molecule type" value="Genomic_DNA"/>
</dbReference>
<dbReference type="Proteomes" id="UP001589700">
    <property type="component" value="Unassembled WGS sequence"/>
</dbReference>
<dbReference type="RefSeq" id="WP_182631392.1">
    <property type="nucleotide sequence ID" value="NZ_JAALDM010000050.1"/>
</dbReference>
<proteinExistence type="predicted"/>
<sequence>MGFIDSSVVAVNNGLTEIFDFSHTSVGSPSWIRPDNPADAFIGSLKMGYNWATLWFI</sequence>
<keyword evidence="2" id="KW-1185">Reference proteome</keyword>
<protein>
    <submittedName>
        <fullName evidence="1">Uncharacterized protein</fullName>
    </submittedName>
</protein>
<accession>A0ABV5JS99</accession>
<evidence type="ECO:0000313" key="2">
    <source>
        <dbReference type="Proteomes" id="UP001589700"/>
    </source>
</evidence>
<name>A0ABV5JS99_9ACTN</name>
<organism evidence="1 2">
    <name type="scientific">Dietzia aerolata</name>
    <dbReference type="NCBI Taxonomy" id="595984"/>
    <lineage>
        <taxon>Bacteria</taxon>
        <taxon>Bacillati</taxon>
        <taxon>Actinomycetota</taxon>
        <taxon>Actinomycetes</taxon>
        <taxon>Mycobacteriales</taxon>
        <taxon>Dietziaceae</taxon>
        <taxon>Dietzia</taxon>
    </lineage>
</organism>
<reference evidence="1 2" key="1">
    <citation type="submission" date="2024-09" db="EMBL/GenBank/DDBJ databases">
        <authorList>
            <person name="Sun Q."/>
            <person name="Mori K."/>
        </authorList>
    </citation>
    <scope>NUCLEOTIDE SEQUENCE [LARGE SCALE GENOMIC DNA]</scope>
    <source>
        <strain evidence="1 2">CCM 7659</strain>
    </source>
</reference>